<dbReference type="SUPFAM" id="SSF57850">
    <property type="entry name" value="RING/U-box"/>
    <property type="match status" value="1"/>
</dbReference>
<feature type="domain" description="U-box" evidence="2">
    <location>
        <begin position="248"/>
        <end position="323"/>
    </location>
</feature>
<evidence type="ECO:0000259" key="2">
    <source>
        <dbReference type="PROSITE" id="PS51698"/>
    </source>
</evidence>
<keyword evidence="4" id="KW-1185">Reference proteome</keyword>
<proteinExistence type="predicted"/>
<dbReference type="Gene3D" id="3.30.40.10">
    <property type="entry name" value="Zinc/RING finger domain, C3HC4 (zinc finger)"/>
    <property type="match status" value="1"/>
</dbReference>
<dbReference type="Pfam" id="PF04564">
    <property type="entry name" value="U-box"/>
    <property type="match status" value="1"/>
</dbReference>
<dbReference type="AlphaFoldDB" id="A0A1Y1IH45"/>
<dbReference type="OrthoDB" id="10064100at2759"/>
<evidence type="ECO:0000256" key="1">
    <source>
        <dbReference type="SAM" id="MobiDB-lite"/>
    </source>
</evidence>
<organism evidence="3 4">
    <name type="scientific">Klebsormidium nitens</name>
    <name type="common">Green alga</name>
    <name type="synonym">Ulothrix nitens</name>
    <dbReference type="NCBI Taxonomy" id="105231"/>
    <lineage>
        <taxon>Eukaryota</taxon>
        <taxon>Viridiplantae</taxon>
        <taxon>Streptophyta</taxon>
        <taxon>Klebsormidiophyceae</taxon>
        <taxon>Klebsormidiales</taxon>
        <taxon>Klebsormidiaceae</taxon>
        <taxon>Klebsormidium</taxon>
    </lineage>
</organism>
<dbReference type="Proteomes" id="UP000054558">
    <property type="component" value="Unassembled WGS sequence"/>
</dbReference>
<dbReference type="PANTHER" id="PTHR23315:SF7">
    <property type="entry name" value="U-BOX DOMAIN-CONTAINING PROTEIN 4"/>
    <property type="match status" value="1"/>
</dbReference>
<dbReference type="GO" id="GO:0016567">
    <property type="term" value="P:protein ubiquitination"/>
    <property type="evidence" value="ECO:0007669"/>
    <property type="project" value="UniProtKB-UniPathway"/>
</dbReference>
<accession>A0A1Y1IH45</accession>
<feature type="region of interest" description="Disordered" evidence="1">
    <location>
        <begin position="28"/>
        <end position="65"/>
    </location>
</feature>
<gene>
    <name evidence="3" type="ORF">KFL_004230040</name>
</gene>
<protein>
    <recommendedName>
        <fullName evidence="2">U-box domain-containing protein</fullName>
    </recommendedName>
</protein>
<dbReference type="GO" id="GO:0004842">
    <property type="term" value="F:ubiquitin-protein transferase activity"/>
    <property type="evidence" value="ECO:0007669"/>
    <property type="project" value="InterPro"/>
</dbReference>
<evidence type="ECO:0000313" key="4">
    <source>
        <dbReference type="Proteomes" id="UP000054558"/>
    </source>
</evidence>
<dbReference type="EMBL" id="DF237372">
    <property type="protein sequence ID" value="GAQ88381.1"/>
    <property type="molecule type" value="Genomic_DNA"/>
</dbReference>
<dbReference type="UniPathway" id="UPA00143"/>
<feature type="region of interest" description="Disordered" evidence="1">
    <location>
        <begin position="182"/>
        <end position="205"/>
    </location>
</feature>
<dbReference type="PROSITE" id="PS51698">
    <property type="entry name" value="U_BOX"/>
    <property type="match status" value="1"/>
</dbReference>
<dbReference type="InterPro" id="IPR013083">
    <property type="entry name" value="Znf_RING/FYVE/PHD"/>
</dbReference>
<dbReference type="SMART" id="SM00504">
    <property type="entry name" value="Ubox"/>
    <property type="match status" value="1"/>
</dbReference>
<feature type="region of interest" description="Disordered" evidence="1">
    <location>
        <begin position="101"/>
        <end position="123"/>
    </location>
</feature>
<feature type="compositionally biased region" description="Basic residues" evidence="1">
    <location>
        <begin position="48"/>
        <end position="58"/>
    </location>
</feature>
<sequence length="329" mass="36853">MSPLSQVETTPALFYFHHEEKLEHPRRITKQESRRRHFPRATEEMKGAHRPGRIRTRTTGRIPLNLPSALQDNRAEAEEATSLEDDIASALRATQKLEWGENHAVSSAPQRPEFAPGGDGAQTALGFREWPRGFLRSAKTPPGKRNRAKPEVVLKDKQREEASVMETVYKALKAANTVEGDVSARELPPRGAPKPGSVFCELPTGPPVLRKDTREVKGEITGFLNEIKLALEMTTNGPPGGSESLSRDPPSEFVCPLSEELMRDPVLLLETGDSFEKEYIDWWFARGHKTCPISFAPILITARMPNPTLQEQIADWVKLERISPRVELD</sequence>
<reference evidence="3 4" key="1">
    <citation type="journal article" date="2014" name="Nat. Commun.">
        <title>Klebsormidium flaccidum genome reveals primary factors for plant terrestrial adaptation.</title>
        <authorList>
            <person name="Hori K."/>
            <person name="Maruyama F."/>
            <person name="Fujisawa T."/>
            <person name="Togashi T."/>
            <person name="Yamamoto N."/>
            <person name="Seo M."/>
            <person name="Sato S."/>
            <person name="Yamada T."/>
            <person name="Mori H."/>
            <person name="Tajima N."/>
            <person name="Moriyama T."/>
            <person name="Ikeuchi M."/>
            <person name="Watanabe M."/>
            <person name="Wada H."/>
            <person name="Kobayashi K."/>
            <person name="Saito M."/>
            <person name="Masuda T."/>
            <person name="Sasaki-Sekimoto Y."/>
            <person name="Mashiguchi K."/>
            <person name="Awai K."/>
            <person name="Shimojima M."/>
            <person name="Masuda S."/>
            <person name="Iwai M."/>
            <person name="Nobusawa T."/>
            <person name="Narise T."/>
            <person name="Kondo S."/>
            <person name="Saito H."/>
            <person name="Sato R."/>
            <person name="Murakawa M."/>
            <person name="Ihara Y."/>
            <person name="Oshima-Yamada Y."/>
            <person name="Ohtaka K."/>
            <person name="Satoh M."/>
            <person name="Sonobe K."/>
            <person name="Ishii M."/>
            <person name="Ohtani R."/>
            <person name="Kanamori-Sato M."/>
            <person name="Honoki R."/>
            <person name="Miyazaki D."/>
            <person name="Mochizuki H."/>
            <person name="Umetsu J."/>
            <person name="Higashi K."/>
            <person name="Shibata D."/>
            <person name="Kamiya Y."/>
            <person name="Sato N."/>
            <person name="Nakamura Y."/>
            <person name="Tabata S."/>
            <person name="Ida S."/>
            <person name="Kurokawa K."/>
            <person name="Ohta H."/>
        </authorList>
    </citation>
    <scope>NUCLEOTIDE SEQUENCE [LARGE SCALE GENOMIC DNA]</scope>
    <source>
        <strain evidence="3 4">NIES-2285</strain>
    </source>
</reference>
<evidence type="ECO:0000313" key="3">
    <source>
        <dbReference type="EMBL" id="GAQ88381.1"/>
    </source>
</evidence>
<name>A0A1Y1IH45_KLENI</name>
<dbReference type="InterPro" id="IPR003613">
    <property type="entry name" value="Ubox_domain"/>
</dbReference>
<dbReference type="PANTHER" id="PTHR23315">
    <property type="entry name" value="U BOX DOMAIN-CONTAINING"/>
    <property type="match status" value="1"/>
</dbReference>